<feature type="transmembrane region" description="Helical" evidence="1">
    <location>
        <begin position="46"/>
        <end position="64"/>
    </location>
</feature>
<keyword evidence="1" id="KW-1133">Transmembrane helix</keyword>
<evidence type="ECO:0000313" key="2">
    <source>
        <dbReference type="EMBL" id="AKK06407.1"/>
    </source>
</evidence>
<evidence type="ECO:0000256" key="1">
    <source>
        <dbReference type="SAM" id="Phobius"/>
    </source>
</evidence>
<dbReference type="OrthoDB" id="4424946at2"/>
<sequence length="77" mass="8715">MTLQPRPRNPIEQRKQAVRRYSRLALQTGVGSVGAGLVLWALSGQLSVFIFFLILGVAGVGYFWRKINQIVNHKDNY</sequence>
<feature type="transmembrane region" description="Helical" evidence="1">
    <location>
        <begin position="21"/>
        <end position="40"/>
    </location>
</feature>
<organism evidence="2 3">
    <name type="scientific">Corynebacterium mustelae</name>
    <dbReference type="NCBI Taxonomy" id="571915"/>
    <lineage>
        <taxon>Bacteria</taxon>
        <taxon>Bacillati</taxon>
        <taxon>Actinomycetota</taxon>
        <taxon>Actinomycetes</taxon>
        <taxon>Mycobacteriales</taxon>
        <taxon>Corynebacteriaceae</taxon>
        <taxon>Corynebacterium</taxon>
    </lineage>
</organism>
<dbReference type="KEGG" id="cmv:CMUST_10455"/>
<evidence type="ECO:0000313" key="3">
    <source>
        <dbReference type="Proteomes" id="UP000035199"/>
    </source>
</evidence>
<keyword evidence="1" id="KW-0472">Membrane</keyword>
<name>A0A0G3H5H9_9CORY</name>
<dbReference type="PATRIC" id="fig|571915.4.peg.2225"/>
<dbReference type="AlphaFoldDB" id="A0A0G3H5H9"/>
<dbReference type="STRING" id="571915.CMUST_10455"/>
<keyword evidence="1" id="KW-0812">Transmembrane</keyword>
<proteinExistence type="predicted"/>
<dbReference type="Proteomes" id="UP000035199">
    <property type="component" value="Chromosome"/>
</dbReference>
<protein>
    <submittedName>
        <fullName evidence="2">Uncharacterized protein</fullName>
    </submittedName>
</protein>
<gene>
    <name evidence="2" type="ORF">CMUST_10455</name>
</gene>
<keyword evidence="3" id="KW-1185">Reference proteome</keyword>
<reference evidence="2 3" key="1">
    <citation type="journal article" date="2015" name="Genome Announc.">
        <title>Complete Genome Sequence of the Type Strain Corynebacterium mustelae DSM 45274, Isolated from Various Tissues of a Male Ferret with Lethal Sepsis.</title>
        <authorList>
            <person name="Ruckert C."/>
            <person name="Eimer J."/>
            <person name="Winkler A."/>
            <person name="Tauch A."/>
        </authorList>
    </citation>
    <scope>NUCLEOTIDE SEQUENCE [LARGE SCALE GENOMIC DNA]</scope>
    <source>
        <strain evidence="2 3">DSM 45274</strain>
    </source>
</reference>
<accession>A0A0G3H5H9</accession>
<reference evidence="3" key="2">
    <citation type="submission" date="2015-05" db="EMBL/GenBank/DDBJ databases">
        <title>Complete genome sequence of Corynebacterium mustelae DSM 45274, isolated from various tissues of a male ferret with lethal sepsis.</title>
        <authorList>
            <person name="Ruckert C."/>
            <person name="Albersmeier A."/>
            <person name="Winkler A."/>
            <person name="Tauch A."/>
        </authorList>
    </citation>
    <scope>NUCLEOTIDE SEQUENCE [LARGE SCALE GENOMIC DNA]</scope>
    <source>
        <strain evidence="3">DSM 45274</strain>
    </source>
</reference>
<dbReference type="EMBL" id="CP011542">
    <property type="protein sequence ID" value="AKK06407.1"/>
    <property type="molecule type" value="Genomic_DNA"/>
</dbReference>
<dbReference type="RefSeq" id="WP_047262439.1">
    <property type="nucleotide sequence ID" value="NZ_CP011542.1"/>
</dbReference>